<dbReference type="HOGENOM" id="CLU_3333154_0_0_10"/>
<dbReference type="KEGG" id="shg:Sph21_4410"/>
<keyword evidence="1" id="KW-0472">Membrane</keyword>
<gene>
    <name evidence="2" type="ordered locus">Sph21_4410</name>
</gene>
<proteinExistence type="predicted"/>
<dbReference type="PATRIC" id="fig|743722.3.peg.4697"/>
<protein>
    <submittedName>
        <fullName evidence="2">Uncharacterized protein</fullName>
    </submittedName>
</protein>
<evidence type="ECO:0000313" key="2">
    <source>
        <dbReference type="EMBL" id="ADZ80929.1"/>
    </source>
</evidence>
<keyword evidence="1" id="KW-0812">Transmembrane</keyword>
<dbReference type="AlphaFoldDB" id="F4CAF9"/>
<reference evidence="2" key="1">
    <citation type="submission" date="2011-03" db="EMBL/GenBank/DDBJ databases">
        <title>Complete sequence of Sphingobacterium sp. 21.</title>
        <authorList>
            <consortium name="US DOE Joint Genome Institute"/>
            <person name="Lucas S."/>
            <person name="Copeland A."/>
            <person name="Lapidus A."/>
            <person name="Cheng J.-F."/>
            <person name="Goodwin L."/>
            <person name="Pitluck S."/>
            <person name="Davenport K."/>
            <person name="Detter J.C."/>
            <person name="Han C."/>
            <person name="Tapia R."/>
            <person name="Land M."/>
            <person name="Hauser L."/>
            <person name="Kyrpides N."/>
            <person name="Ivanova N."/>
            <person name="Ovchinnikova G."/>
            <person name="Pagani I."/>
            <person name="Siebers A.K."/>
            <person name="Allgaier M."/>
            <person name="Thelen M.P."/>
            <person name="Hugenholtz P."/>
            <person name="Woyke T."/>
        </authorList>
    </citation>
    <scope>NUCLEOTIDE SEQUENCE</scope>
    <source>
        <strain evidence="2">21</strain>
    </source>
</reference>
<keyword evidence="1" id="KW-1133">Transmembrane helix</keyword>
<dbReference type="EMBL" id="CP002584">
    <property type="protein sequence ID" value="ADZ80929.1"/>
    <property type="molecule type" value="Genomic_DNA"/>
</dbReference>
<organism evidence="2">
    <name type="scientific">Sphingobacterium sp. (strain 21)</name>
    <dbReference type="NCBI Taxonomy" id="743722"/>
    <lineage>
        <taxon>Bacteria</taxon>
        <taxon>Pseudomonadati</taxon>
        <taxon>Bacteroidota</taxon>
        <taxon>Sphingobacteriia</taxon>
        <taxon>Sphingobacteriales</taxon>
        <taxon>Sphingobacteriaceae</taxon>
        <taxon>Sphingobacterium</taxon>
    </lineage>
</organism>
<name>F4CAF9_SPHS2</name>
<feature type="transmembrane region" description="Helical" evidence="1">
    <location>
        <begin position="16"/>
        <end position="37"/>
    </location>
</feature>
<evidence type="ECO:0000256" key="1">
    <source>
        <dbReference type="SAM" id="Phobius"/>
    </source>
</evidence>
<sequence>MNNIEVETAALNFAELALHTLIFLCYLNSGKFIRLIIS</sequence>
<accession>F4CAF9</accession>